<keyword evidence="3" id="KW-1185">Reference proteome</keyword>
<dbReference type="AlphaFoldDB" id="A0A485NKW9"/>
<feature type="region of interest" description="Disordered" evidence="1">
    <location>
        <begin position="90"/>
        <end position="126"/>
    </location>
</feature>
<dbReference type="EMBL" id="CAAGRJ010017871">
    <property type="protein sequence ID" value="VFV33227.1"/>
    <property type="molecule type" value="Genomic_DNA"/>
</dbReference>
<evidence type="ECO:0000256" key="1">
    <source>
        <dbReference type="SAM" id="MobiDB-lite"/>
    </source>
</evidence>
<gene>
    <name evidence="2" type="ORF">LYPA_23C000940</name>
</gene>
<dbReference type="Proteomes" id="UP000386466">
    <property type="component" value="Unassembled WGS sequence"/>
</dbReference>
<feature type="compositionally biased region" description="Polar residues" evidence="1">
    <location>
        <begin position="98"/>
        <end position="112"/>
    </location>
</feature>
<reference evidence="2 3" key="1">
    <citation type="submission" date="2019-01" db="EMBL/GenBank/DDBJ databases">
        <authorList>
            <person name="Alioto T."/>
            <person name="Alioto T."/>
        </authorList>
    </citation>
    <scope>NUCLEOTIDE SEQUENCE [LARGE SCALE GENOMIC DNA]</scope>
</reference>
<evidence type="ECO:0000313" key="3">
    <source>
        <dbReference type="Proteomes" id="UP000386466"/>
    </source>
</evidence>
<proteinExistence type="predicted"/>
<sequence>MKETFCIWVEVRTHADALHAVQPKKYLILHLCHSTNVSGPSLNSFPAMRPRASRNILGMGWAEASGPRDLPSSPSNILMQQTSLLSYFKELPQPPQPSTATTLIHQQPSTLRQDPPPAKRFHSKLR</sequence>
<protein>
    <submittedName>
        <fullName evidence="2">Tigger transposable element-derived protein 1</fullName>
    </submittedName>
</protein>
<evidence type="ECO:0000313" key="2">
    <source>
        <dbReference type="EMBL" id="VFV33227.1"/>
    </source>
</evidence>
<organism evidence="2 3">
    <name type="scientific">Lynx pardinus</name>
    <name type="common">Iberian lynx</name>
    <name type="synonym">Felis pardina</name>
    <dbReference type="NCBI Taxonomy" id="191816"/>
    <lineage>
        <taxon>Eukaryota</taxon>
        <taxon>Metazoa</taxon>
        <taxon>Chordata</taxon>
        <taxon>Craniata</taxon>
        <taxon>Vertebrata</taxon>
        <taxon>Euteleostomi</taxon>
        <taxon>Mammalia</taxon>
        <taxon>Eutheria</taxon>
        <taxon>Laurasiatheria</taxon>
        <taxon>Carnivora</taxon>
        <taxon>Feliformia</taxon>
        <taxon>Felidae</taxon>
        <taxon>Felinae</taxon>
        <taxon>Lynx</taxon>
    </lineage>
</organism>
<accession>A0A485NKW9</accession>
<name>A0A485NKW9_LYNPA</name>